<feature type="transmembrane region" description="Helical" evidence="1">
    <location>
        <begin position="28"/>
        <end position="45"/>
    </location>
</feature>
<dbReference type="AlphaFoldDB" id="A0AAN7B9D6"/>
<reference evidence="2" key="1">
    <citation type="journal article" date="2023" name="Mol. Phylogenet. Evol.">
        <title>Genome-scale phylogeny and comparative genomics of the fungal order Sordariales.</title>
        <authorList>
            <person name="Hensen N."/>
            <person name="Bonometti L."/>
            <person name="Westerberg I."/>
            <person name="Brannstrom I.O."/>
            <person name="Guillou S."/>
            <person name="Cros-Aarteil S."/>
            <person name="Calhoun S."/>
            <person name="Haridas S."/>
            <person name="Kuo A."/>
            <person name="Mondo S."/>
            <person name="Pangilinan J."/>
            <person name="Riley R."/>
            <person name="LaButti K."/>
            <person name="Andreopoulos B."/>
            <person name="Lipzen A."/>
            <person name="Chen C."/>
            <person name="Yan M."/>
            <person name="Daum C."/>
            <person name="Ng V."/>
            <person name="Clum A."/>
            <person name="Steindorff A."/>
            <person name="Ohm R.A."/>
            <person name="Martin F."/>
            <person name="Silar P."/>
            <person name="Natvig D.O."/>
            <person name="Lalanne C."/>
            <person name="Gautier V."/>
            <person name="Ament-Velasquez S.L."/>
            <person name="Kruys A."/>
            <person name="Hutchinson M.I."/>
            <person name="Powell A.J."/>
            <person name="Barry K."/>
            <person name="Miller A.N."/>
            <person name="Grigoriev I.V."/>
            <person name="Debuchy R."/>
            <person name="Gladieux P."/>
            <person name="Hiltunen Thoren M."/>
            <person name="Johannesson H."/>
        </authorList>
    </citation>
    <scope>NUCLEOTIDE SEQUENCE</scope>
    <source>
        <strain evidence="2">PSN293</strain>
    </source>
</reference>
<protein>
    <submittedName>
        <fullName evidence="2">Uncharacterized protein</fullName>
    </submittedName>
</protein>
<keyword evidence="1" id="KW-1133">Transmembrane helix</keyword>
<evidence type="ECO:0000256" key="1">
    <source>
        <dbReference type="SAM" id="Phobius"/>
    </source>
</evidence>
<keyword evidence="1" id="KW-0472">Membrane</keyword>
<keyword evidence="1" id="KW-0812">Transmembrane</keyword>
<dbReference type="EMBL" id="MU858119">
    <property type="protein sequence ID" value="KAK4212890.1"/>
    <property type="molecule type" value="Genomic_DNA"/>
</dbReference>
<evidence type="ECO:0000313" key="3">
    <source>
        <dbReference type="Proteomes" id="UP001301769"/>
    </source>
</evidence>
<name>A0AAN7B9D6_9PEZI</name>
<dbReference type="Proteomes" id="UP001301769">
    <property type="component" value="Unassembled WGS sequence"/>
</dbReference>
<accession>A0AAN7B9D6</accession>
<organism evidence="2 3">
    <name type="scientific">Rhypophila decipiens</name>
    <dbReference type="NCBI Taxonomy" id="261697"/>
    <lineage>
        <taxon>Eukaryota</taxon>
        <taxon>Fungi</taxon>
        <taxon>Dikarya</taxon>
        <taxon>Ascomycota</taxon>
        <taxon>Pezizomycotina</taxon>
        <taxon>Sordariomycetes</taxon>
        <taxon>Sordariomycetidae</taxon>
        <taxon>Sordariales</taxon>
        <taxon>Naviculisporaceae</taxon>
        <taxon>Rhypophila</taxon>
    </lineage>
</organism>
<sequence>MAVCNREFLACLFLPFRALHGLNHLPNGWGISTTLVLCFGFFYGHEHAIHNLFLRRIPFIVGFCRCLYGVYSWGLFGALLFC</sequence>
<reference evidence="2" key="2">
    <citation type="submission" date="2023-05" db="EMBL/GenBank/DDBJ databases">
        <authorList>
            <consortium name="Lawrence Berkeley National Laboratory"/>
            <person name="Steindorff A."/>
            <person name="Hensen N."/>
            <person name="Bonometti L."/>
            <person name="Westerberg I."/>
            <person name="Brannstrom I.O."/>
            <person name="Guillou S."/>
            <person name="Cros-Aarteil S."/>
            <person name="Calhoun S."/>
            <person name="Haridas S."/>
            <person name="Kuo A."/>
            <person name="Mondo S."/>
            <person name="Pangilinan J."/>
            <person name="Riley R."/>
            <person name="Labutti K."/>
            <person name="Andreopoulos B."/>
            <person name="Lipzen A."/>
            <person name="Chen C."/>
            <person name="Yanf M."/>
            <person name="Daum C."/>
            <person name="Ng V."/>
            <person name="Clum A."/>
            <person name="Ohm R."/>
            <person name="Martin F."/>
            <person name="Silar P."/>
            <person name="Natvig D."/>
            <person name="Lalanne C."/>
            <person name="Gautier V."/>
            <person name="Ament-Velasquez S.L."/>
            <person name="Kruys A."/>
            <person name="Hutchinson M.I."/>
            <person name="Powell A.J."/>
            <person name="Barry K."/>
            <person name="Miller A.N."/>
            <person name="Grigoriev I.V."/>
            <person name="Debuchy R."/>
            <person name="Gladieux P."/>
            <person name="Thoren M.H."/>
            <person name="Johannesson H."/>
        </authorList>
    </citation>
    <scope>NUCLEOTIDE SEQUENCE</scope>
    <source>
        <strain evidence="2">PSN293</strain>
    </source>
</reference>
<feature type="transmembrane region" description="Helical" evidence="1">
    <location>
        <begin position="57"/>
        <end position="81"/>
    </location>
</feature>
<proteinExistence type="predicted"/>
<gene>
    <name evidence="2" type="ORF">QBC37DRAFT_424201</name>
</gene>
<comment type="caution">
    <text evidence="2">The sequence shown here is derived from an EMBL/GenBank/DDBJ whole genome shotgun (WGS) entry which is preliminary data.</text>
</comment>
<evidence type="ECO:0000313" key="2">
    <source>
        <dbReference type="EMBL" id="KAK4212890.1"/>
    </source>
</evidence>
<keyword evidence="3" id="KW-1185">Reference proteome</keyword>